<keyword evidence="4" id="KW-1185">Reference proteome</keyword>
<dbReference type="Gene3D" id="3.40.50.1820">
    <property type="entry name" value="alpha/beta hydrolase"/>
    <property type="match status" value="1"/>
</dbReference>
<evidence type="ECO:0000256" key="1">
    <source>
        <dbReference type="ARBA" id="ARBA00022801"/>
    </source>
</evidence>
<accession>A0A261XZ33</accession>
<sequence length="329" mass="36485">MSSLSFEPAVQKFIDTTNKAKPIYELTPQEARNNLISLQAKQSDADFDVEDTKIENISVRITRPKGSNNILPVIFYCHGAGWVMGNKHTHDRLVKDLVQKTGAAAVFVDYDLSPEAKYPIAINQFYTILKWTAERGRDKKLDGSRIVIAGDSVGGNMAAVLAIMCKKDNGPKILGQVMFYPVVDANFETGSYNQFAQGYFLTKKAMEWFWDQYLPDKAKRNEIYASPLNASVQDLAGLPPALIITGEADVLRDGGESYAHKLIQAGVDVTAIRCLGIVHDFMMLDLFEGYESSKGVHHYCRHHDQGIVGYSLKTQAMGSTREKIAPGVL</sequence>
<gene>
    <name evidence="3" type="ORF">BZG36_03425</name>
</gene>
<evidence type="ECO:0000313" key="3">
    <source>
        <dbReference type="EMBL" id="OZJ03514.1"/>
    </source>
</evidence>
<protein>
    <recommendedName>
        <fullName evidence="2">Alpha/beta hydrolase fold-3 domain-containing protein</fullName>
    </recommendedName>
</protein>
<organism evidence="3 4">
    <name type="scientific">Bifiguratus adelaidae</name>
    <dbReference type="NCBI Taxonomy" id="1938954"/>
    <lineage>
        <taxon>Eukaryota</taxon>
        <taxon>Fungi</taxon>
        <taxon>Fungi incertae sedis</taxon>
        <taxon>Mucoromycota</taxon>
        <taxon>Mucoromycotina</taxon>
        <taxon>Endogonomycetes</taxon>
        <taxon>Endogonales</taxon>
        <taxon>Endogonales incertae sedis</taxon>
        <taxon>Bifiguratus</taxon>
    </lineage>
</organism>
<dbReference type="PANTHER" id="PTHR48081:SF8">
    <property type="entry name" value="ALPHA_BETA HYDROLASE FOLD-3 DOMAIN-CONTAINING PROTEIN-RELATED"/>
    <property type="match status" value="1"/>
</dbReference>
<dbReference type="SUPFAM" id="SSF53474">
    <property type="entry name" value="alpha/beta-Hydrolases"/>
    <property type="match status" value="1"/>
</dbReference>
<name>A0A261XZ33_9FUNG</name>
<proteinExistence type="predicted"/>
<dbReference type="InterPro" id="IPR013094">
    <property type="entry name" value="AB_hydrolase_3"/>
</dbReference>
<dbReference type="Pfam" id="PF07859">
    <property type="entry name" value="Abhydrolase_3"/>
    <property type="match status" value="1"/>
</dbReference>
<feature type="domain" description="Alpha/beta hydrolase fold-3" evidence="2">
    <location>
        <begin position="74"/>
        <end position="282"/>
    </location>
</feature>
<dbReference type="InterPro" id="IPR029058">
    <property type="entry name" value="AB_hydrolase_fold"/>
</dbReference>
<keyword evidence="1" id="KW-0378">Hydrolase</keyword>
<dbReference type="PANTHER" id="PTHR48081">
    <property type="entry name" value="AB HYDROLASE SUPERFAMILY PROTEIN C4A8.06C"/>
    <property type="match status" value="1"/>
</dbReference>
<dbReference type="EMBL" id="MVBO01000081">
    <property type="protein sequence ID" value="OZJ03514.1"/>
    <property type="molecule type" value="Genomic_DNA"/>
</dbReference>
<evidence type="ECO:0000313" key="4">
    <source>
        <dbReference type="Proteomes" id="UP000242875"/>
    </source>
</evidence>
<dbReference type="OrthoDB" id="408631at2759"/>
<evidence type="ECO:0000259" key="2">
    <source>
        <dbReference type="Pfam" id="PF07859"/>
    </source>
</evidence>
<dbReference type="GO" id="GO:0016787">
    <property type="term" value="F:hydrolase activity"/>
    <property type="evidence" value="ECO:0007669"/>
    <property type="project" value="UniProtKB-KW"/>
</dbReference>
<dbReference type="AlphaFoldDB" id="A0A261XZ33"/>
<dbReference type="Proteomes" id="UP000242875">
    <property type="component" value="Unassembled WGS sequence"/>
</dbReference>
<dbReference type="SMR" id="A0A261XZ33"/>
<comment type="caution">
    <text evidence="3">The sequence shown here is derived from an EMBL/GenBank/DDBJ whole genome shotgun (WGS) entry which is preliminary data.</text>
</comment>
<dbReference type="InterPro" id="IPR050300">
    <property type="entry name" value="GDXG_lipolytic_enzyme"/>
</dbReference>
<reference evidence="3 4" key="1">
    <citation type="journal article" date="2017" name="Mycologia">
        <title>Bifiguratus adelaidae, gen. et sp. nov., a new member of Mucoromycotina in endophytic and soil-dwelling habitats.</title>
        <authorList>
            <person name="Torres-Cruz T.J."/>
            <person name="Billingsley Tobias T.L."/>
            <person name="Almatruk M."/>
            <person name="Hesse C."/>
            <person name="Kuske C.R."/>
            <person name="Desiro A."/>
            <person name="Benucci G.M."/>
            <person name="Bonito G."/>
            <person name="Stajich J.E."/>
            <person name="Dunlap C."/>
            <person name="Arnold A.E."/>
            <person name="Porras-Alfaro A."/>
        </authorList>
    </citation>
    <scope>NUCLEOTIDE SEQUENCE [LARGE SCALE GENOMIC DNA]</scope>
    <source>
        <strain evidence="3 4">AZ0501</strain>
    </source>
</reference>